<evidence type="ECO:0000313" key="8">
    <source>
        <dbReference type="EMBL" id="KAK5861850.1"/>
    </source>
</evidence>
<dbReference type="InterPro" id="IPR013783">
    <property type="entry name" value="Ig-like_fold"/>
</dbReference>
<evidence type="ECO:0000256" key="4">
    <source>
        <dbReference type="ARBA" id="ARBA00023319"/>
    </source>
</evidence>
<dbReference type="InterPro" id="IPR052598">
    <property type="entry name" value="IgSF_CEA-related"/>
</dbReference>
<keyword evidence="5" id="KW-0812">Transmembrane</keyword>
<dbReference type="EMBL" id="JAUZQC010000012">
    <property type="protein sequence ID" value="KAK5861850.1"/>
    <property type="molecule type" value="Genomic_DNA"/>
</dbReference>
<dbReference type="SUPFAM" id="SSF48726">
    <property type="entry name" value="Immunoglobulin"/>
    <property type="match status" value="2"/>
</dbReference>
<keyword evidence="1 6" id="KW-0732">Signal</keyword>
<reference evidence="8 9" key="1">
    <citation type="journal article" date="2023" name="Genes (Basel)">
        <title>Chromosome-Level Genome Assembly and Circadian Gene Repertoire of the Patagonia Blennie Eleginops maclovinus-The Closest Ancestral Proxy of Antarctic Cryonotothenioids.</title>
        <authorList>
            <person name="Cheng C.C."/>
            <person name="Rivera-Colon A.G."/>
            <person name="Minhas B.F."/>
            <person name="Wilson L."/>
            <person name="Rayamajhi N."/>
            <person name="Vargas-Chacoff L."/>
            <person name="Catchen J.M."/>
        </authorList>
    </citation>
    <scope>NUCLEOTIDE SEQUENCE [LARGE SCALE GENOMIC DNA]</scope>
    <source>
        <strain evidence="8">JMC-PN-2008</strain>
    </source>
</reference>
<evidence type="ECO:0000256" key="5">
    <source>
        <dbReference type="SAM" id="Phobius"/>
    </source>
</evidence>
<dbReference type="AlphaFoldDB" id="A0AAN7XLE2"/>
<dbReference type="InterPro" id="IPR003599">
    <property type="entry name" value="Ig_sub"/>
</dbReference>
<dbReference type="PROSITE" id="PS50835">
    <property type="entry name" value="IG_LIKE"/>
    <property type="match status" value="2"/>
</dbReference>
<dbReference type="SMART" id="SM00409">
    <property type="entry name" value="IG"/>
    <property type="match status" value="2"/>
</dbReference>
<dbReference type="Proteomes" id="UP001346869">
    <property type="component" value="Unassembled WGS sequence"/>
</dbReference>
<evidence type="ECO:0000256" key="1">
    <source>
        <dbReference type="ARBA" id="ARBA00022729"/>
    </source>
</evidence>
<dbReference type="Gene3D" id="2.60.40.10">
    <property type="entry name" value="Immunoglobulins"/>
    <property type="match status" value="2"/>
</dbReference>
<accession>A0AAN7XLE2</accession>
<feature type="domain" description="Ig-like" evidence="7">
    <location>
        <begin position="38"/>
        <end position="127"/>
    </location>
</feature>
<evidence type="ECO:0000256" key="2">
    <source>
        <dbReference type="ARBA" id="ARBA00023157"/>
    </source>
</evidence>
<dbReference type="SMART" id="SM00408">
    <property type="entry name" value="IGc2"/>
    <property type="match status" value="2"/>
</dbReference>
<keyword evidence="5" id="KW-1133">Transmembrane helix</keyword>
<keyword evidence="3" id="KW-0325">Glycoprotein</keyword>
<keyword evidence="5" id="KW-0472">Membrane</keyword>
<dbReference type="InterPro" id="IPR007110">
    <property type="entry name" value="Ig-like_dom"/>
</dbReference>
<keyword evidence="4" id="KW-0393">Immunoglobulin domain</keyword>
<feature type="chain" id="PRO_5042960935" description="Ig-like domain-containing protein" evidence="6">
    <location>
        <begin position="24"/>
        <end position="289"/>
    </location>
</feature>
<feature type="signal peptide" evidence="6">
    <location>
        <begin position="1"/>
        <end position="23"/>
    </location>
</feature>
<evidence type="ECO:0000256" key="6">
    <source>
        <dbReference type="SAM" id="SignalP"/>
    </source>
</evidence>
<dbReference type="PANTHER" id="PTHR44337">
    <property type="entry name" value="CARCINOEMBRYONIC ANTIGEN-RELATED CELL ADHESION MOLECULE 8"/>
    <property type="match status" value="1"/>
</dbReference>
<gene>
    <name evidence="8" type="ORF">PBY51_017294</name>
</gene>
<organism evidence="8 9">
    <name type="scientific">Eleginops maclovinus</name>
    <name type="common">Patagonian blennie</name>
    <name type="synonym">Eleginus maclovinus</name>
    <dbReference type="NCBI Taxonomy" id="56733"/>
    <lineage>
        <taxon>Eukaryota</taxon>
        <taxon>Metazoa</taxon>
        <taxon>Chordata</taxon>
        <taxon>Craniata</taxon>
        <taxon>Vertebrata</taxon>
        <taxon>Euteleostomi</taxon>
        <taxon>Actinopterygii</taxon>
        <taxon>Neopterygii</taxon>
        <taxon>Teleostei</taxon>
        <taxon>Neoteleostei</taxon>
        <taxon>Acanthomorphata</taxon>
        <taxon>Eupercaria</taxon>
        <taxon>Perciformes</taxon>
        <taxon>Notothenioidei</taxon>
        <taxon>Eleginopidae</taxon>
        <taxon>Eleginops</taxon>
    </lineage>
</organism>
<dbReference type="InterPro" id="IPR003598">
    <property type="entry name" value="Ig_sub2"/>
</dbReference>
<keyword evidence="2" id="KW-1015">Disulfide bond</keyword>
<evidence type="ECO:0000256" key="3">
    <source>
        <dbReference type="ARBA" id="ARBA00023180"/>
    </source>
</evidence>
<comment type="caution">
    <text evidence="8">The sequence shown here is derived from an EMBL/GenBank/DDBJ whole genome shotgun (WGS) entry which is preliminary data.</text>
</comment>
<feature type="domain" description="Ig-like" evidence="7">
    <location>
        <begin position="132"/>
        <end position="215"/>
    </location>
</feature>
<sequence length="289" mass="31053">MEKAVIHFIILGVISGLTEGAAGEPTKSGNTRLEVYEPVSNVMVTASSTGLVEFNSSVSLSCSSSGSSLSFLWLNSSSEVTGSDRVLITDGGSTLTIVNVTRYDQGPFSCRVSNPVSEGTSDPVTLIIYYGPENTILKISRTKEDHLEGSDITLSCSAFSNPLAKYTWFLNGDVLSDGPELKLMNVQKNQSGSYSCQAFNDKTLRYDMSQPSVVSLLVPSDCPGGCIAGIVIGLLVVIGAGGGGYYVYNKKKHQISNTIRNNNKAEPHYENKELEQVVYEDTSAIYVKN</sequence>
<dbReference type="InterPro" id="IPR013151">
    <property type="entry name" value="Immunoglobulin_dom"/>
</dbReference>
<evidence type="ECO:0000313" key="9">
    <source>
        <dbReference type="Proteomes" id="UP001346869"/>
    </source>
</evidence>
<dbReference type="InterPro" id="IPR036179">
    <property type="entry name" value="Ig-like_dom_sf"/>
</dbReference>
<dbReference type="Pfam" id="PF13895">
    <property type="entry name" value="Ig_2"/>
    <property type="match status" value="1"/>
</dbReference>
<name>A0AAN7XLE2_ELEMC</name>
<keyword evidence="9" id="KW-1185">Reference proteome</keyword>
<dbReference type="PANTHER" id="PTHR44337:SF20">
    <property type="entry name" value="CARCINOEMBRYONIC ANTIGEN-RELATED CELL ADHESION MOLECULE 5-RELATED"/>
    <property type="match status" value="1"/>
</dbReference>
<feature type="transmembrane region" description="Helical" evidence="5">
    <location>
        <begin position="227"/>
        <end position="248"/>
    </location>
</feature>
<evidence type="ECO:0000259" key="7">
    <source>
        <dbReference type="PROSITE" id="PS50835"/>
    </source>
</evidence>
<protein>
    <recommendedName>
        <fullName evidence="7">Ig-like domain-containing protein</fullName>
    </recommendedName>
</protein>
<proteinExistence type="predicted"/>
<dbReference type="Pfam" id="PF00047">
    <property type="entry name" value="ig"/>
    <property type="match status" value="1"/>
</dbReference>
<reference evidence="8 9" key="2">
    <citation type="journal article" date="2023" name="Mol. Biol. Evol.">
        <title>Genomics of Secondarily Temperate Adaptation in the Only Non-Antarctic Icefish.</title>
        <authorList>
            <person name="Rivera-Colon A.G."/>
            <person name="Rayamajhi N."/>
            <person name="Minhas B.F."/>
            <person name="Madrigal G."/>
            <person name="Bilyk K.T."/>
            <person name="Yoon V."/>
            <person name="Hune M."/>
            <person name="Gregory S."/>
            <person name="Cheng C.H.C."/>
            <person name="Catchen J.M."/>
        </authorList>
    </citation>
    <scope>NUCLEOTIDE SEQUENCE [LARGE SCALE GENOMIC DNA]</scope>
    <source>
        <strain evidence="8">JMC-PN-2008</strain>
    </source>
</reference>